<protein>
    <submittedName>
        <fullName evidence="1">Uncharacterized protein</fullName>
    </submittedName>
</protein>
<sequence>MPLQNICTSFALDFFGHFSFSLHLEAQYFLILHLLCCRPMRT</sequence>
<evidence type="ECO:0000313" key="1">
    <source>
        <dbReference type="EMBL" id="MBX40997.1"/>
    </source>
</evidence>
<dbReference type="AlphaFoldDB" id="A0A2P2NET9"/>
<organism evidence="1">
    <name type="scientific">Rhizophora mucronata</name>
    <name type="common">Asiatic mangrove</name>
    <dbReference type="NCBI Taxonomy" id="61149"/>
    <lineage>
        <taxon>Eukaryota</taxon>
        <taxon>Viridiplantae</taxon>
        <taxon>Streptophyta</taxon>
        <taxon>Embryophyta</taxon>
        <taxon>Tracheophyta</taxon>
        <taxon>Spermatophyta</taxon>
        <taxon>Magnoliopsida</taxon>
        <taxon>eudicotyledons</taxon>
        <taxon>Gunneridae</taxon>
        <taxon>Pentapetalae</taxon>
        <taxon>rosids</taxon>
        <taxon>fabids</taxon>
        <taxon>Malpighiales</taxon>
        <taxon>Rhizophoraceae</taxon>
        <taxon>Rhizophora</taxon>
    </lineage>
</organism>
<dbReference type="EMBL" id="GGEC01060513">
    <property type="protein sequence ID" value="MBX40997.1"/>
    <property type="molecule type" value="Transcribed_RNA"/>
</dbReference>
<name>A0A2P2NET9_RHIMU</name>
<accession>A0A2P2NET9</accession>
<proteinExistence type="predicted"/>
<reference evidence="1" key="1">
    <citation type="submission" date="2018-02" db="EMBL/GenBank/DDBJ databases">
        <title>Rhizophora mucronata_Transcriptome.</title>
        <authorList>
            <person name="Meera S.P."/>
            <person name="Sreeshan A."/>
            <person name="Augustine A."/>
        </authorList>
    </citation>
    <scope>NUCLEOTIDE SEQUENCE</scope>
    <source>
        <tissue evidence="1">Leaf</tissue>
    </source>
</reference>